<protein>
    <recommendedName>
        <fullName evidence="1">DUF3741 domain-containing protein</fullName>
    </recommendedName>
</protein>
<keyword evidence="3" id="KW-1185">Reference proteome</keyword>
<accession>A0A822XQX6</accession>
<organism evidence="2 3">
    <name type="scientific">Nelumbo nucifera</name>
    <name type="common">Sacred lotus</name>
    <dbReference type="NCBI Taxonomy" id="4432"/>
    <lineage>
        <taxon>Eukaryota</taxon>
        <taxon>Viridiplantae</taxon>
        <taxon>Streptophyta</taxon>
        <taxon>Embryophyta</taxon>
        <taxon>Tracheophyta</taxon>
        <taxon>Spermatophyta</taxon>
        <taxon>Magnoliopsida</taxon>
        <taxon>Proteales</taxon>
        <taxon>Nelumbonaceae</taxon>
        <taxon>Nelumbo</taxon>
    </lineage>
</organism>
<dbReference type="Proteomes" id="UP000607653">
    <property type="component" value="Unassembled WGS sequence"/>
</dbReference>
<name>A0A822XQX6_NELNU</name>
<evidence type="ECO:0000259" key="1">
    <source>
        <dbReference type="Pfam" id="PF14383"/>
    </source>
</evidence>
<proteinExistence type="predicted"/>
<reference evidence="2 3" key="1">
    <citation type="journal article" date="2020" name="Mol. Biol. Evol.">
        <title>Distinct Expression and Methylation Patterns for Genes with Different Fates following a Single Whole-Genome Duplication in Flowering Plants.</title>
        <authorList>
            <person name="Shi T."/>
            <person name="Rahmani R.S."/>
            <person name="Gugger P.F."/>
            <person name="Wang M."/>
            <person name="Li H."/>
            <person name="Zhang Y."/>
            <person name="Li Z."/>
            <person name="Wang Q."/>
            <person name="Van de Peer Y."/>
            <person name="Marchal K."/>
            <person name="Chen J."/>
        </authorList>
    </citation>
    <scope>NUCLEOTIDE SEQUENCE [LARGE SCALE GENOMIC DNA]</scope>
    <source>
        <tissue evidence="2">Leaf</tissue>
    </source>
</reference>
<sequence>MNAAILVATQCSVNSRKAASADDNDKQHRLPSVIAWLMGLEVLLDSNREPLKKVGTA</sequence>
<dbReference type="EMBL" id="DUZY01000001">
    <property type="protein sequence ID" value="DAD21561.1"/>
    <property type="molecule type" value="Genomic_DNA"/>
</dbReference>
<dbReference type="InterPro" id="IPR032795">
    <property type="entry name" value="DUF3741-assoc"/>
</dbReference>
<dbReference type="Pfam" id="PF14383">
    <property type="entry name" value="VARLMGL"/>
    <property type="match status" value="1"/>
</dbReference>
<gene>
    <name evidence="2" type="ORF">HUJ06_023024</name>
</gene>
<feature type="domain" description="DUF3741" evidence="1">
    <location>
        <begin position="20"/>
        <end position="43"/>
    </location>
</feature>
<evidence type="ECO:0000313" key="3">
    <source>
        <dbReference type="Proteomes" id="UP000607653"/>
    </source>
</evidence>
<comment type="caution">
    <text evidence="2">The sequence shown here is derived from an EMBL/GenBank/DDBJ whole genome shotgun (WGS) entry which is preliminary data.</text>
</comment>
<evidence type="ECO:0000313" key="2">
    <source>
        <dbReference type="EMBL" id="DAD21561.1"/>
    </source>
</evidence>
<dbReference type="AlphaFoldDB" id="A0A822XQX6"/>